<protein>
    <recommendedName>
        <fullName evidence="7">Matrin-type domain-containing protein</fullName>
    </recommendedName>
</protein>
<accession>A0ABP1R2F0</accession>
<feature type="compositionally biased region" description="Basic and acidic residues" evidence="6">
    <location>
        <begin position="189"/>
        <end position="201"/>
    </location>
</feature>
<feature type="compositionally biased region" description="Basic residues" evidence="6">
    <location>
        <begin position="179"/>
        <end position="188"/>
    </location>
</feature>
<evidence type="ECO:0000256" key="5">
    <source>
        <dbReference type="ARBA" id="ARBA00023242"/>
    </source>
</evidence>
<evidence type="ECO:0000313" key="9">
    <source>
        <dbReference type="Proteomes" id="UP001642540"/>
    </source>
</evidence>
<evidence type="ECO:0000256" key="4">
    <source>
        <dbReference type="ARBA" id="ARBA00022833"/>
    </source>
</evidence>
<dbReference type="Gene3D" id="3.30.160.60">
    <property type="entry name" value="Classic Zinc Finger"/>
    <property type="match status" value="1"/>
</dbReference>
<evidence type="ECO:0000256" key="2">
    <source>
        <dbReference type="ARBA" id="ARBA00022723"/>
    </source>
</evidence>
<dbReference type="PROSITE" id="PS50171">
    <property type="entry name" value="ZF_MATRIN"/>
    <property type="match status" value="1"/>
</dbReference>
<dbReference type="InterPro" id="IPR013087">
    <property type="entry name" value="Znf_C2H2_type"/>
</dbReference>
<dbReference type="SUPFAM" id="SSF57667">
    <property type="entry name" value="beta-beta-alpha zinc fingers"/>
    <property type="match status" value="1"/>
</dbReference>
<evidence type="ECO:0000259" key="7">
    <source>
        <dbReference type="PROSITE" id="PS50171"/>
    </source>
</evidence>
<dbReference type="EMBL" id="CAXLJM020000057">
    <property type="protein sequence ID" value="CAL8117924.1"/>
    <property type="molecule type" value="Genomic_DNA"/>
</dbReference>
<dbReference type="PANTHER" id="PTHR45986:SF1">
    <property type="entry name" value="ZINC FINGER MATRIN-TYPE PROTEIN 2"/>
    <property type="match status" value="1"/>
</dbReference>
<name>A0ABP1R2F0_9HEXA</name>
<dbReference type="InterPro" id="IPR000690">
    <property type="entry name" value="Matrin/U1-C_Znf_C2H2"/>
</dbReference>
<evidence type="ECO:0000256" key="1">
    <source>
        <dbReference type="ARBA" id="ARBA00004123"/>
    </source>
</evidence>
<dbReference type="InterPro" id="IPR003604">
    <property type="entry name" value="Matrin/U1-like-C_Znf_C2H2"/>
</dbReference>
<comment type="caution">
    <text evidence="8">The sequence shown here is derived from an EMBL/GenBank/DDBJ whole genome shotgun (WGS) entry which is preliminary data.</text>
</comment>
<feature type="region of interest" description="Disordered" evidence="6">
    <location>
        <begin position="169"/>
        <end position="207"/>
    </location>
</feature>
<gene>
    <name evidence="8" type="ORF">ODALV1_LOCUS17900</name>
</gene>
<keyword evidence="5" id="KW-0539">Nucleus</keyword>
<feature type="domain" description="Matrin-type" evidence="7">
    <location>
        <begin position="97"/>
        <end position="127"/>
    </location>
</feature>
<keyword evidence="2" id="KW-0479">Metal-binding</keyword>
<organism evidence="8 9">
    <name type="scientific">Orchesella dallaii</name>
    <dbReference type="NCBI Taxonomy" id="48710"/>
    <lineage>
        <taxon>Eukaryota</taxon>
        <taxon>Metazoa</taxon>
        <taxon>Ecdysozoa</taxon>
        <taxon>Arthropoda</taxon>
        <taxon>Hexapoda</taxon>
        <taxon>Collembola</taxon>
        <taxon>Entomobryomorpha</taxon>
        <taxon>Entomobryoidea</taxon>
        <taxon>Orchesellidae</taxon>
        <taxon>Orchesellinae</taxon>
        <taxon>Orchesella</taxon>
    </lineage>
</organism>
<dbReference type="Proteomes" id="UP001642540">
    <property type="component" value="Unassembled WGS sequence"/>
</dbReference>
<feature type="region of interest" description="Disordered" evidence="6">
    <location>
        <begin position="1"/>
        <end position="74"/>
    </location>
</feature>
<dbReference type="PANTHER" id="PTHR45986">
    <property type="entry name" value="ZINC FINGER MATRIN-TYPE PROTEIN 2"/>
    <property type="match status" value="1"/>
</dbReference>
<evidence type="ECO:0000256" key="6">
    <source>
        <dbReference type="SAM" id="MobiDB-lite"/>
    </source>
</evidence>
<proteinExistence type="predicted"/>
<evidence type="ECO:0000256" key="3">
    <source>
        <dbReference type="ARBA" id="ARBA00022771"/>
    </source>
</evidence>
<reference evidence="8 9" key="1">
    <citation type="submission" date="2024-08" db="EMBL/GenBank/DDBJ databases">
        <authorList>
            <person name="Cucini C."/>
            <person name="Frati F."/>
        </authorList>
    </citation>
    <scope>NUCLEOTIDE SEQUENCE [LARGE SCALE GENOMIC DNA]</scope>
</reference>
<keyword evidence="3" id="KW-0863">Zinc-finger</keyword>
<sequence length="221" mass="25969">MDPLLDSNANSPVPTGIPTDHRRKWNREEYESLAATRLHSDEDDDGEGENRRHEKRDKKSPVKRSLLKPRDGKLDFESRVGQSKLVEMNSHSSTTGYYCNICDCVVKDSINFLDHVNGKKHQRNIGMSMRVERSTLDQVKKRFEMNKEKRDAAKKEYDLQERLEFLRQEEERVKEERRERRRDRKRRKQMEVENVEEKEIGGDPPAEETAMLAVMGFSSFA</sequence>
<evidence type="ECO:0000313" key="8">
    <source>
        <dbReference type="EMBL" id="CAL8117924.1"/>
    </source>
</evidence>
<dbReference type="Pfam" id="PF12874">
    <property type="entry name" value="zf-met"/>
    <property type="match status" value="1"/>
</dbReference>
<dbReference type="SMART" id="SM00451">
    <property type="entry name" value="ZnF_U1"/>
    <property type="match status" value="1"/>
</dbReference>
<keyword evidence="9" id="KW-1185">Reference proteome</keyword>
<feature type="compositionally biased region" description="Basic and acidic residues" evidence="6">
    <location>
        <begin position="169"/>
        <end position="178"/>
    </location>
</feature>
<feature type="compositionally biased region" description="Basic and acidic residues" evidence="6">
    <location>
        <begin position="48"/>
        <end position="60"/>
    </location>
</feature>
<dbReference type="InterPro" id="IPR040107">
    <property type="entry name" value="Snu23"/>
</dbReference>
<dbReference type="InterPro" id="IPR036236">
    <property type="entry name" value="Znf_C2H2_sf"/>
</dbReference>
<comment type="subcellular location">
    <subcellularLocation>
        <location evidence="1">Nucleus</location>
    </subcellularLocation>
</comment>
<keyword evidence="4" id="KW-0862">Zinc</keyword>